<evidence type="ECO:0000256" key="2">
    <source>
        <dbReference type="ARBA" id="ARBA00010701"/>
    </source>
</evidence>
<evidence type="ECO:0000256" key="4">
    <source>
        <dbReference type="RuleBase" id="RU004262"/>
    </source>
</evidence>
<evidence type="ECO:0000259" key="5">
    <source>
        <dbReference type="Pfam" id="PF00151"/>
    </source>
</evidence>
<feature type="domain" description="Lipase" evidence="5">
    <location>
        <begin position="3"/>
        <end position="139"/>
    </location>
</feature>
<dbReference type="InterPro" id="IPR029058">
    <property type="entry name" value="AB_hydrolase_fold"/>
</dbReference>
<keyword evidence="3" id="KW-0964">Secreted</keyword>
<dbReference type="GO" id="GO:0016042">
    <property type="term" value="P:lipid catabolic process"/>
    <property type="evidence" value="ECO:0007669"/>
    <property type="project" value="TreeGrafter"/>
</dbReference>
<evidence type="ECO:0000256" key="3">
    <source>
        <dbReference type="ARBA" id="ARBA00022525"/>
    </source>
</evidence>
<dbReference type="InterPro" id="IPR013818">
    <property type="entry name" value="Lipase"/>
</dbReference>
<dbReference type="Gene3D" id="3.40.50.1820">
    <property type="entry name" value="alpha/beta hydrolase"/>
    <property type="match status" value="1"/>
</dbReference>
<protein>
    <recommendedName>
        <fullName evidence="5">Lipase domain-containing protein</fullName>
    </recommendedName>
</protein>
<dbReference type="AlphaFoldDB" id="A0A4Y2WTS2"/>
<name>A0A4Y2WTS2_ARAVE</name>
<dbReference type="OrthoDB" id="6435669at2759"/>
<evidence type="ECO:0000313" key="6">
    <source>
        <dbReference type="EMBL" id="GBO39860.1"/>
    </source>
</evidence>
<reference evidence="6 7" key="1">
    <citation type="journal article" date="2019" name="Sci. Rep.">
        <title>Orb-weaving spider Araneus ventricosus genome elucidates the spidroin gene catalogue.</title>
        <authorList>
            <person name="Kono N."/>
            <person name="Nakamura H."/>
            <person name="Ohtoshi R."/>
            <person name="Moran D.A.P."/>
            <person name="Shinohara A."/>
            <person name="Yoshida Y."/>
            <person name="Fujiwara M."/>
            <person name="Mori M."/>
            <person name="Tomita M."/>
            <person name="Arakawa K."/>
        </authorList>
    </citation>
    <scope>NUCLEOTIDE SEQUENCE [LARGE SCALE GENOMIC DNA]</scope>
</reference>
<evidence type="ECO:0000256" key="1">
    <source>
        <dbReference type="ARBA" id="ARBA00004613"/>
    </source>
</evidence>
<proteinExistence type="inferred from homology"/>
<dbReference type="Proteomes" id="UP000499080">
    <property type="component" value="Unassembled WGS sequence"/>
</dbReference>
<evidence type="ECO:0000313" key="7">
    <source>
        <dbReference type="Proteomes" id="UP000499080"/>
    </source>
</evidence>
<gene>
    <name evidence="6" type="ORF">AVEN_245214_1</name>
</gene>
<dbReference type="Pfam" id="PF00151">
    <property type="entry name" value="Lipase"/>
    <property type="match status" value="1"/>
</dbReference>
<comment type="caution">
    <text evidence="6">The sequence shown here is derived from an EMBL/GenBank/DDBJ whole genome shotgun (WGS) entry which is preliminary data.</text>
</comment>
<organism evidence="6 7">
    <name type="scientific">Araneus ventricosus</name>
    <name type="common">Orbweaver spider</name>
    <name type="synonym">Epeira ventricosa</name>
    <dbReference type="NCBI Taxonomy" id="182803"/>
    <lineage>
        <taxon>Eukaryota</taxon>
        <taxon>Metazoa</taxon>
        <taxon>Ecdysozoa</taxon>
        <taxon>Arthropoda</taxon>
        <taxon>Chelicerata</taxon>
        <taxon>Arachnida</taxon>
        <taxon>Araneae</taxon>
        <taxon>Araneomorphae</taxon>
        <taxon>Entelegynae</taxon>
        <taxon>Araneoidea</taxon>
        <taxon>Araneidae</taxon>
        <taxon>Araneus</taxon>
    </lineage>
</organism>
<dbReference type="InterPro" id="IPR000734">
    <property type="entry name" value="TAG_lipase"/>
</dbReference>
<dbReference type="PANTHER" id="PTHR11610">
    <property type="entry name" value="LIPASE"/>
    <property type="match status" value="1"/>
</dbReference>
<dbReference type="GO" id="GO:0016298">
    <property type="term" value="F:lipase activity"/>
    <property type="evidence" value="ECO:0007669"/>
    <property type="project" value="InterPro"/>
</dbReference>
<keyword evidence="7" id="KW-1185">Reference proteome</keyword>
<accession>A0A4Y2WTS2</accession>
<dbReference type="SUPFAM" id="SSF53474">
    <property type="entry name" value="alpha/beta-Hydrolases"/>
    <property type="match status" value="1"/>
</dbReference>
<comment type="similarity">
    <text evidence="2 4">Belongs to the AB hydrolase superfamily. Lipase family.</text>
</comment>
<comment type="subcellular location">
    <subcellularLocation>
        <location evidence="1">Secreted</location>
    </subcellularLocation>
</comment>
<dbReference type="GO" id="GO:0005615">
    <property type="term" value="C:extracellular space"/>
    <property type="evidence" value="ECO:0007669"/>
    <property type="project" value="TreeGrafter"/>
</dbReference>
<sequence length="140" mass="15759">MYKLGLGYPDAVGHFDFYPNGGKMQPGCLTMPQFIGKMDVGLAKSTFKYLFGTLEQPEMQNVTHLLCSHIMSYALFTASILNESCKFRSVQCSSWKRYVSGQCDGNEKVVMGYYADRYRDFAEGGAKKFYLSTTADPPYC</sequence>
<dbReference type="EMBL" id="BGPR01064974">
    <property type="protein sequence ID" value="GBO39860.1"/>
    <property type="molecule type" value="Genomic_DNA"/>
</dbReference>